<keyword evidence="2" id="KW-0378">Hydrolase</keyword>
<keyword evidence="3" id="KW-1185">Reference proteome</keyword>
<evidence type="ECO:0000313" key="2">
    <source>
        <dbReference type="EMBL" id="GGJ90415.1"/>
    </source>
</evidence>
<dbReference type="GO" id="GO:0016301">
    <property type="term" value="F:kinase activity"/>
    <property type="evidence" value="ECO:0007669"/>
    <property type="project" value="InterPro"/>
</dbReference>
<evidence type="ECO:0000313" key="3">
    <source>
        <dbReference type="Proteomes" id="UP000649739"/>
    </source>
</evidence>
<evidence type="ECO:0000259" key="1">
    <source>
        <dbReference type="Pfam" id="PF00485"/>
    </source>
</evidence>
<dbReference type="GO" id="GO:0016787">
    <property type="term" value="F:hydrolase activity"/>
    <property type="evidence" value="ECO:0007669"/>
    <property type="project" value="UniProtKB-KW"/>
</dbReference>
<gene>
    <name evidence="2" type="ORF">GCM10010123_20340</name>
</gene>
<comment type="caution">
    <text evidence="2">The sequence shown here is derived from an EMBL/GenBank/DDBJ whole genome shotgun (WGS) entry which is preliminary data.</text>
</comment>
<dbReference type="NCBIfam" id="NF006743">
    <property type="entry name" value="PRK09270.1-2"/>
    <property type="match status" value="1"/>
</dbReference>
<dbReference type="InterPro" id="IPR006083">
    <property type="entry name" value="PRK/URK"/>
</dbReference>
<dbReference type="InterPro" id="IPR027417">
    <property type="entry name" value="P-loop_NTPase"/>
</dbReference>
<dbReference type="Gene3D" id="3.40.50.300">
    <property type="entry name" value="P-loop containing nucleotide triphosphate hydrolases"/>
    <property type="match status" value="2"/>
</dbReference>
<dbReference type="AlphaFoldDB" id="A0A8J3F8X7"/>
<dbReference type="Proteomes" id="UP000649739">
    <property type="component" value="Unassembled WGS sequence"/>
</dbReference>
<dbReference type="PANTHER" id="PTHR10285">
    <property type="entry name" value="URIDINE KINASE"/>
    <property type="match status" value="1"/>
</dbReference>
<accession>A0A8J3F8X7</accession>
<dbReference type="EMBL" id="BMQB01000003">
    <property type="protein sequence ID" value="GGJ90415.1"/>
    <property type="molecule type" value="Genomic_DNA"/>
</dbReference>
<organism evidence="2 3">
    <name type="scientific">Pilimelia anulata</name>
    <dbReference type="NCBI Taxonomy" id="53371"/>
    <lineage>
        <taxon>Bacteria</taxon>
        <taxon>Bacillati</taxon>
        <taxon>Actinomycetota</taxon>
        <taxon>Actinomycetes</taxon>
        <taxon>Micromonosporales</taxon>
        <taxon>Micromonosporaceae</taxon>
        <taxon>Pilimelia</taxon>
    </lineage>
</organism>
<reference evidence="2" key="2">
    <citation type="submission" date="2020-09" db="EMBL/GenBank/DDBJ databases">
        <authorList>
            <person name="Sun Q."/>
            <person name="Ohkuma M."/>
        </authorList>
    </citation>
    <scope>NUCLEOTIDE SEQUENCE</scope>
    <source>
        <strain evidence="2">JCM 3090</strain>
    </source>
</reference>
<dbReference type="GO" id="GO:0005524">
    <property type="term" value="F:ATP binding"/>
    <property type="evidence" value="ECO:0007669"/>
    <property type="project" value="InterPro"/>
</dbReference>
<dbReference type="SUPFAM" id="SSF52540">
    <property type="entry name" value="P-loop containing nucleoside triphosphate hydrolases"/>
    <property type="match status" value="1"/>
</dbReference>
<dbReference type="Pfam" id="PF00485">
    <property type="entry name" value="PRK"/>
    <property type="match status" value="1"/>
</dbReference>
<name>A0A8J3F8X7_9ACTN</name>
<feature type="domain" description="Phosphoribulokinase/uridine kinase" evidence="1">
    <location>
        <begin position="26"/>
        <end position="212"/>
    </location>
</feature>
<protein>
    <submittedName>
        <fullName evidence="2">Nucleoside triphosphate hydrolase</fullName>
    </submittedName>
</protein>
<sequence length="217" mass="23758">MASRDHAGLAARVIDAWRARSGRYLLGITGPPAAGKSTLAGELRDAINAKLGQQVAEIAPMDGFHLPNRVLDERGLRARKGAPETFDGEGYVAKLKQLRSEAATVGWPVYDRAVLHEPVDDAITIGPQIGIVITEGNYLLLDEQPWAQVRLLLNQIWYLDVGRPTITERLLQRHQTVGRTAEQARTKIDETDLPNAAFIAASKGSADLVLDDCSQRF</sequence>
<reference evidence="2" key="1">
    <citation type="journal article" date="2014" name="Int. J. Syst. Evol. Microbiol.">
        <title>Complete genome sequence of Corynebacterium casei LMG S-19264T (=DSM 44701T), isolated from a smear-ripened cheese.</title>
        <authorList>
            <consortium name="US DOE Joint Genome Institute (JGI-PGF)"/>
            <person name="Walter F."/>
            <person name="Albersmeier A."/>
            <person name="Kalinowski J."/>
            <person name="Ruckert C."/>
        </authorList>
    </citation>
    <scope>NUCLEOTIDE SEQUENCE</scope>
    <source>
        <strain evidence="2">JCM 3090</strain>
    </source>
</reference>
<proteinExistence type="predicted"/>